<gene>
    <name evidence="1" type="ORF">g.44922</name>
</gene>
<evidence type="ECO:0008006" key="2">
    <source>
        <dbReference type="Google" id="ProtNLM"/>
    </source>
</evidence>
<organism evidence="1">
    <name type="scientific">Clastoptera arizonana</name>
    <name type="common">Arizona spittle bug</name>
    <dbReference type="NCBI Taxonomy" id="38151"/>
    <lineage>
        <taxon>Eukaryota</taxon>
        <taxon>Metazoa</taxon>
        <taxon>Ecdysozoa</taxon>
        <taxon>Arthropoda</taxon>
        <taxon>Hexapoda</taxon>
        <taxon>Insecta</taxon>
        <taxon>Pterygota</taxon>
        <taxon>Neoptera</taxon>
        <taxon>Paraneoptera</taxon>
        <taxon>Hemiptera</taxon>
        <taxon>Auchenorrhyncha</taxon>
        <taxon>Cercopoidea</taxon>
        <taxon>Clastopteridae</taxon>
        <taxon>Clastoptera</taxon>
    </lineage>
</organism>
<proteinExistence type="predicted"/>
<dbReference type="EMBL" id="GEDC01023020">
    <property type="protein sequence ID" value="JAS14278.1"/>
    <property type="molecule type" value="Transcribed_RNA"/>
</dbReference>
<feature type="non-terminal residue" evidence="1">
    <location>
        <position position="103"/>
    </location>
</feature>
<reference evidence="1" key="1">
    <citation type="submission" date="2015-12" db="EMBL/GenBank/DDBJ databases">
        <title>De novo transcriptome assembly of four potential Pierce s Disease insect vectors from Arizona vineyards.</title>
        <authorList>
            <person name="Tassone E.E."/>
        </authorList>
    </citation>
    <scope>NUCLEOTIDE SEQUENCE</scope>
</reference>
<accession>A0A1B6CLL9</accession>
<protein>
    <recommendedName>
        <fullName evidence="2">HTH psq-type domain-containing protein</fullName>
    </recommendedName>
</protein>
<dbReference type="AlphaFoldDB" id="A0A1B6CLL9"/>
<evidence type="ECO:0000313" key="1">
    <source>
        <dbReference type="EMBL" id="JAS14278.1"/>
    </source>
</evidence>
<sequence length="103" mass="11827">MPRKYVSTNKYSKPDPGKIQSALQLIKDGVSLRKANEKSDIHYSVLYRHLKKGDTLKKQGGQTVLSVEEENLIVDRLQICGDWGYPIEPVTLRLLVKEFLDRQ</sequence>
<name>A0A1B6CLL9_9HEMI</name>